<feature type="compositionally biased region" description="Pro residues" evidence="9">
    <location>
        <begin position="414"/>
        <end position="427"/>
    </location>
</feature>
<dbReference type="AlphaFoldDB" id="A0A9Q1J3T5"/>
<dbReference type="GO" id="GO:0005737">
    <property type="term" value="C:cytoplasm"/>
    <property type="evidence" value="ECO:0007669"/>
    <property type="project" value="UniProtKB-SubCell"/>
</dbReference>
<dbReference type="InterPro" id="IPR001849">
    <property type="entry name" value="PH_domain"/>
</dbReference>
<evidence type="ECO:0000259" key="10">
    <source>
        <dbReference type="PROSITE" id="PS50003"/>
    </source>
</evidence>
<feature type="region of interest" description="Disordered" evidence="9">
    <location>
        <begin position="371"/>
        <end position="446"/>
    </location>
</feature>
<evidence type="ECO:0000256" key="7">
    <source>
        <dbReference type="ARBA" id="ARBA00023136"/>
    </source>
</evidence>
<evidence type="ECO:0000256" key="5">
    <source>
        <dbReference type="ARBA" id="ARBA00022490"/>
    </source>
</evidence>
<evidence type="ECO:0000256" key="2">
    <source>
        <dbReference type="ARBA" id="ARBA00004236"/>
    </source>
</evidence>
<comment type="caution">
    <text evidence="11">The sequence shown here is derived from an EMBL/GenBank/DDBJ whole genome shotgun (WGS) entry which is preliminary data.</text>
</comment>
<dbReference type="PANTHER" id="PTHR15129:SF1">
    <property type="entry name" value="SRC KINASE-ASSOCIATED PHOSPHOPROTEIN 1"/>
    <property type="match status" value="1"/>
</dbReference>
<evidence type="ECO:0000256" key="6">
    <source>
        <dbReference type="ARBA" id="ARBA00022553"/>
    </source>
</evidence>
<dbReference type="InterPro" id="IPR036028">
    <property type="entry name" value="SH3-like_dom_sf"/>
</dbReference>
<keyword evidence="12" id="KW-1185">Reference proteome</keyword>
<dbReference type="SMART" id="SM00233">
    <property type="entry name" value="PH"/>
    <property type="match status" value="1"/>
</dbReference>
<dbReference type="InterPro" id="IPR037781">
    <property type="entry name" value="SKAP_fam"/>
</dbReference>
<dbReference type="EMBL" id="JAINUF010000004">
    <property type="protein sequence ID" value="KAJ8365076.1"/>
    <property type="molecule type" value="Genomic_DNA"/>
</dbReference>
<feature type="compositionally biased region" description="Acidic residues" evidence="9">
    <location>
        <begin position="138"/>
        <end position="160"/>
    </location>
</feature>
<dbReference type="GO" id="GO:0005886">
    <property type="term" value="C:plasma membrane"/>
    <property type="evidence" value="ECO:0007669"/>
    <property type="project" value="UniProtKB-SubCell"/>
</dbReference>
<dbReference type="Gene3D" id="2.30.29.30">
    <property type="entry name" value="Pleckstrin-homology domain (PH domain)/Phosphotyrosine-binding domain (PTB)"/>
    <property type="match status" value="1"/>
</dbReference>
<feature type="region of interest" description="Disordered" evidence="9">
    <location>
        <begin position="134"/>
        <end position="198"/>
    </location>
</feature>
<name>A0A9Q1J3T5_SYNKA</name>
<evidence type="ECO:0000256" key="8">
    <source>
        <dbReference type="ARBA" id="ARBA00023242"/>
    </source>
</evidence>
<keyword evidence="8" id="KW-0539">Nucleus</keyword>
<evidence type="ECO:0000256" key="3">
    <source>
        <dbReference type="ARBA" id="ARBA00004496"/>
    </source>
</evidence>
<dbReference type="SUPFAM" id="SSF50044">
    <property type="entry name" value="SH3-domain"/>
    <property type="match status" value="1"/>
</dbReference>
<dbReference type="OrthoDB" id="243840at2759"/>
<dbReference type="Gene3D" id="2.30.30.40">
    <property type="entry name" value="SH3 Domains"/>
    <property type="match status" value="1"/>
</dbReference>
<keyword evidence="6" id="KW-0597">Phosphoprotein</keyword>
<sequence length="446" mass="50524">MKAGGLYLEHPVFDEIPMVAAQELCNILKQGYLEKKRRDHSFFSSEWQKRWCVLNNTIFYYFGSEKDKQQKGSFYINGYSAVMATQLRKDSKKNASFELNAPGRRPFQFTASSQQEAREWVDQINFVLKDMSSNFIPFDDDDEEAEEEAEEEEETYDDIDAMVGPPPPRPAPALGVTPHSSQEERRGNPRVQDQDEEDDDIYEVLPEDEFADSNEEVSEKNSKPAWSMDYASYYQGLWDCDADEPDELGFQRGDLIHVISKASCRAPSDESCFPCQLLRRVTGVMQPLTGRPCTDPVLGVPLALWADAGQDSNLCARNQKTPALKVNPAAFLHSPRPPCRKPWHWGDLRRGDAPLPRKTLFHQGSLNTASFLWPLRPPQSRRPRGRAEESVETRPPGAIKQAVKTAHKRAQLPVRPPRQGPPPPSPHLPRGLPLARRPPALMKYAT</sequence>
<dbReference type="InterPro" id="IPR011993">
    <property type="entry name" value="PH-like_dom_sf"/>
</dbReference>
<feature type="compositionally biased region" description="Low complexity" evidence="9">
    <location>
        <begin position="428"/>
        <end position="446"/>
    </location>
</feature>
<keyword evidence="4" id="KW-1003">Cell membrane</keyword>
<reference evidence="11" key="1">
    <citation type="journal article" date="2023" name="Science">
        <title>Genome structures resolve the early diversification of teleost fishes.</title>
        <authorList>
            <person name="Parey E."/>
            <person name="Louis A."/>
            <person name="Montfort J."/>
            <person name="Bouchez O."/>
            <person name="Roques C."/>
            <person name="Iampietro C."/>
            <person name="Lluch J."/>
            <person name="Castinel A."/>
            <person name="Donnadieu C."/>
            <person name="Desvignes T."/>
            <person name="Floi Bucao C."/>
            <person name="Jouanno E."/>
            <person name="Wen M."/>
            <person name="Mejri S."/>
            <person name="Dirks R."/>
            <person name="Jansen H."/>
            <person name="Henkel C."/>
            <person name="Chen W.J."/>
            <person name="Zahm M."/>
            <person name="Cabau C."/>
            <person name="Klopp C."/>
            <person name="Thompson A.W."/>
            <person name="Robinson-Rechavi M."/>
            <person name="Braasch I."/>
            <person name="Lecointre G."/>
            <person name="Bobe J."/>
            <person name="Postlethwait J.H."/>
            <person name="Berthelot C."/>
            <person name="Roest Crollius H."/>
            <person name="Guiguen Y."/>
        </authorList>
    </citation>
    <scope>NUCLEOTIDE SEQUENCE</scope>
    <source>
        <strain evidence="11">WJC10195</strain>
    </source>
</reference>
<feature type="domain" description="PH" evidence="10">
    <location>
        <begin position="26"/>
        <end position="129"/>
    </location>
</feature>
<gene>
    <name evidence="11" type="ORF">SKAU_G00139070</name>
</gene>
<evidence type="ECO:0000256" key="1">
    <source>
        <dbReference type="ARBA" id="ARBA00004123"/>
    </source>
</evidence>
<dbReference type="SUPFAM" id="SSF50729">
    <property type="entry name" value="PH domain-like"/>
    <property type="match status" value="1"/>
</dbReference>
<dbReference type="Proteomes" id="UP001152622">
    <property type="component" value="Chromosome 4"/>
</dbReference>
<evidence type="ECO:0000313" key="12">
    <source>
        <dbReference type="Proteomes" id="UP001152622"/>
    </source>
</evidence>
<organism evidence="11 12">
    <name type="scientific">Synaphobranchus kaupii</name>
    <name type="common">Kaup's arrowtooth eel</name>
    <dbReference type="NCBI Taxonomy" id="118154"/>
    <lineage>
        <taxon>Eukaryota</taxon>
        <taxon>Metazoa</taxon>
        <taxon>Chordata</taxon>
        <taxon>Craniata</taxon>
        <taxon>Vertebrata</taxon>
        <taxon>Euteleostomi</taxon>
        <taxon>Actinopterygii</taxon>
        <taxon>Neopterygii</taxon>
        <taxon>Teleostei</taxon>
        <taxon>Anguilliformes</taxon>
        <taxon>Synaphobranchidae</taxon>
        <taxon>Synaphobranchus</taxon>
    </lineage>
</organism>
<dbReference type="GO" id="GO:0005634">
    <property type="term" value="C:nucleus"/>
    <property type="evidence" value="ECO:0007669"/>
    <property type="project" value="UniProtKB-SubCell"/>
</dbReference>
<dbReference type="PANTHER" id="PTHR15129">
    <property type="entry name" value="SRC-ASSOCIATED ADAPTOR PROTEIN"/>
    <property type="match status" value="1"/>
</dbReference>
<evidence type="ECO:0000313" key="11">
    <source>
        <dbReference type="EMBL" id="KAJ8365076.1"/>
    </source>
</evidence>
<evidence type="ECO:0000256" key="9">
    <source>
        <dbReference type="SAM" id="MobiDB-lite"/>
    </source>
</evidence>
<evidence type="ECO:0000256" key="4">
    <source>
        <dbReference type="ARBA" id="ARBA00022475"/>
    </source>
</evidence>
<keyword evidence="7" id="KW-0472">Membrane</keyword>
<keyword evidence="5" id="KW-0963">Cytoplasm</keyword>
<protein>
    <recommendedName>
        <fullName evidence="10">PH domain-containing protein</fullName>
    </recommendedName>
</protein>
<dbReference type="PROSITE" id="PS50003">
    <property type="entry name" value="PH_DOMAIN"/>
    <property type="match status" value="1"/>
</dbReference>
<dbReference type="Pfam" id="PF00169">
    <property type="entry name" value="PH"/>
    <property type="match status" value="1"/>
</dbReference>
<comment type="subcellular location">
    <subcellularLocation>
        <location evidence="2">Cell membrane</location>
    </subcellularLocation>
    <subcellularLocation>
        <location evidence="3">Cytoplasm</location>
    </subcellularLocation>
    <subcellularLocation>
        <location evidence="1">Nucleus</location>
    </subcellularLocation>
</comment>
<proteinExistence type="predicted"/>
<accession>A0A9Q1J3T5</accession>